<sequence>MVTVTAESPSPLDEPGYRDLVELLRSLGSVAVACSGGLDSSLLLAAAHATLGERALALTAMTPYMASWEIAEARELAAMLGVRHQVLELPLAAEIAHNPPDRCYRCKLKLFSELKAVATAEGCAWLADGSNRDDLHDYRPGMRALRELEIRSPLLEVELGKAEIRRYAQALNLPVWNKPAYACLLTRLPHDAEVRPELLRRVEAAERALLALGFGTVRVRCHDDLARIEVDRAGQARLLDETVADQVVAALTDCGFRHVTLDMRGYRRGSFNVVT</sequence>
<evidence type="ECO:0000313" key="3">
    <source>
        <dbReference type="Proteomes" id="UP000760480"/>
    </source>
</evidence>
<dbReference type="PANTHER" id="PTHR43169">
    <property type="entry name" value="EXSB FAMILY PROTEIN"/>
    <property type="match status" value="1"/>
</dbReference>
<dbReference type="SUPFAM" id="SSF52402">
    <property type="entry name" value="Adenine nucleotide alpha hydrolases-like"/>
    <property type="match status" value="1"/>
</dbReference>
<dbReference type="CDD" id="cd01990">
    <property type="entry name" value="LarE-like"/>
    <property type="match status" value="1"/>
</dbReference>
<dbReference type="InterPro" id="IPR014729">
    <property type="entry name" value="Rossmann-like_a/b/a_fold"/>
</dbReference>
<dbReference type="GO" id="GO:0016740">
    <property type="term" value="F:transferase activity"/>
    <property type="evidence" value="ECO:0007669"/>
    <property type="project" value="UniProtKB-KW"/>
</dbReference>
<dbReference type="PANTHER" id="PTHR43169:SF2">
    <property type="entry name" value="NAD_GMP SYNTHASE DOMAIN-CONTAINING PROTEIN"/>
    <property type="match status" value="1"/>
</dbReference>
<dbReference type="PIRSF" id="PIRSF006661">
    <property type="entry name" value="PP-lp_UCP006661"/>
    <property type="match status" value="1"/>
</dbReference>
<dbReference type="EMBL" id="SPMZ01000006">
    <property type="protein sequence ID" value="NMQ18035.1"/>
    <property type="molecule type" value="Genomic_DNA"/>
</dbReference>
<dbReference type="InterPro" id="IPR052188">
    <property type="entry name" value="Ni-pincer_cofactor_biosynth"/>
</dbReference>
<proteinExistence type="predicted"/>
<dbReference type="InterPro" id="IPR005232">
    <property type="entry name" value="LarE"/>
</dbReference>
<comment type="caution">
    <text evidence="2">The sequence shown here is derived from an EMBL/GenBank/DDBJ whole genome shotgun (WGS) entry which is preliminary data.</text>
</comment>
<keyword evidence="2" id="KW-0808">Transferase</keyword>
<dbReference type="Gene3D" id="3.40.50.620">
    <property type="entry name" value="HUPs"/>
    <property type="match status" value="1"/>
</dbReference>
<gene>
    <name evidence="2" type="primary">larE</name>
    <name evidence="2" type="ORF">E4P82_01780</name>
</gene>
<protein>
    <submittedName>
        <fullName evidence="2">ATP-dependent sacrificial sulfur transferase LarE</fullName>
    </submittedName>
</protein>
<feature type="domain" description="Asparagine synthetase" evidence="1">
    <location>
        <begin position="24"/>
        <end position="89"/>
    </location>
</feature>
<name>A0ABX1THU1_9GAMM</name>
<dbReference type="Proteomes" id="UP000760480">
    <property type="component" value="Unassembled WGS sequence"/>
</dbReference>
<keyword evidence="3" id="KW-1185">Reference proteome</keyword>
<organism evidence="2 3">
    <name type="scientific">Candidatus Competibacter phosphatis</name>
    <dbReference type="NCBI Taxonomy" id="221280"/>
    <lineage>
        <taxon>Bacteria</taxon>
        <taxon>Pseudomonadati</taxon>
        <taxon>Pseudomonadota</taxon>
        <taxon>Gammaproteobacteria</taxon>
        <taxon>Candidatus Competibacteraceae</taxon>
        <taxon>Candidatus Competibacter</taxon>
    </lineage>
</organism>
<dbReference type="InterPro" id="IPR001962">
    <property type="entry name" value="Asn_synthase"/>
</dbReference>
<accession>A0ABX1THU1</accession>
<evidence type="ECO:0000259" key="1">
    <source>
        <dbReference type="Pfam" id="PF00733"/>
    </source>
</evidence>
<reference evidence="2 3" key="1">
    <citation type="submission" date="2019-03" db="EMBL/GenBank/DDBJ databases">
        <title>Metabolic reconstructions from genomes of highly enriched 'Candidatus Accumulibacter' and 'Candidatus Competibacter' bioreactor populations.</title>
        <authorList>
            <person name="Annavajhala M.K."/>
            <person name="Welles L."/>
            <person name="Abbas B."/>
            <person name="Sorokin D."/>
            <person name="Park H."/>
            <person name="Van Loosdrecht M."/>
            <person name="Chandran K."/>
        </authorList>
    </citation>
    <scope>NUCLEOTIDE SEQUENCE [LARGE SCALE GENOMIC DNA]</scope>
    <source>
        <strain evidence="2 3">SBR_G</strain>
    </source>
</reference>
<dbReference type="Pfam" id="PF00733">
    <property type="entry name" value="Asn_synthase"/>
    <property type="match status" value="1"/>
</dbReference>
<dbReference type="NCBIfam" id="TIGR00268">
    <property type="entry name" value="ATP-dependent sacrificial sulfur transferase LarE"/>
    <property type="match status" value="1"/>
</dbReference>
<evidence type="ECO:0000313" key="2">
    <source>
        <dbReference type="EMBL" id="NMQ18035.1"/>
    </source>
</evidence>